<dbReference type="GeneID" id="24794371"/>
<dbReference type="RefSeq" id="WP_048095290.1">
    <property type="nucleotide sequence ID" value="NZ_CP006577.1"/>
</dbReference>
<protein>
    <recommendedName>
        <fullName evidence="3">Roadblock/LAMTOR2 domain-containing protein</fullName>
    </recommendedName>
</protein>
<dbReference type="AlphaFoldDB" id="A0A075WEX1"/>
<accession>A0A075WEX1</accession>
<evidence type="ECO:0008006" key="3">
    <source>
        <dbReference type="Google" id="ProtNLM"/>
    </source>
</evidence>
<name>A0A075WEX1_ARCFL</name>
<sequence length="110" mass="12547">MRADLLELIEPFRTDESVLFAVVYSIDGTVLASHIKSREWIPTLEWAEKQVEVVARQVLEENLNSVEFRLGKEGILIRPISRSMLLVVGISDAASLYKVRIDTESLRVYD</sequence>
<organism evidence="1 2">
    <name type="scientific">Archaeoglobus fulgidus DSM 8774</name>
    <dbReference type="NCBI Taxonomy" id="1344584"/>
    <lineage>
        <taxon>Archaea</taxon>
        <taxon>Methanobacteriati</taxon>
        <taxon>Methanobacteriota</taxon>
        <taxon>Archaeoglobi</taxon>
        <taxon>Archaeoglobales</taxon>
        <taxon>Archaeoglobaceae</taxon>
        <taxon>Archaeoglobus</taxon>
    </lineage>
</organism>
<dbReference type="KEGG" id="afg:AFULGI_00008540"/>
<proteinExistence type="predicted"/>
<evidence type="ECO:0000313" key="2">
    <source>
        <dbReference type="Proteomes" id="UP000028501"/>
    </source>
</evidence>
<dbReference type="HOGENOM" id="CLU_165869_0_0_2"/>
<dbReference type="Proteomes" id="UP000028501">
    <property type="component" value="Chromosome"/>
</dbReference>
<evidence type="ECO:0000313" key="1">
    <source>
        <dbReference type="EMBL" id="AIG97649.1"/>
    </source>
</evidence>
<reference evidence="1 2" key="1">
    <citation type="submission" date="2013-07" db="EMBL/GenBank/DDBJ databases">
        <title>Genome of Archaeoglobus fulgidus.</title>
        <authorList>
            <person name="Fiebig A."/>
            <person name="Birkeland N.-K."/>
        </authorList>
    </citation>
    <scope>NUCLEOTIDE SEQUENCE [LARGE SCALE GENOMIC DNA]</scope>
    <source>
        <strain evidence="1 2">DSM 8774</strain>
    </source>
</reference>
<gene>
    <name evidence="1" type="ORF">AFULGI_00008540</name>
</gene>
<dbReference type="EMBL" id="CP006577">
    <property type="protein sequence ID" value="AIG97649.1"/>
    <property type="molecule type" value="Genomic_DNA"/>
</dbReference>